<comment type="caution">
    <text evidence="1">The sequence shown here is derived from an EMBL/GenBank/DDBJ whole genome shotgun (WGS) entry which is preliminary data.</text>
</comment>
<accession>A0A8X6ID10</accession>
<keyword evidence="2" id="KW-1185">Reference proteome</keyword>
<reference evidence="1" key="1">
    <citation type="submission" date="2020-08" db="EMBL/GenBank/DDBJ databases">
        <title>Multicomponent nature underlies the extraordinary mechanical properties of spider dragline silk.</title>
        <authorList>
            <person name="Kono N."/>
            <person name="Nakamura H."/>
            <person name="Mori M."/>
            <person name="Yoshida Y."/>
            <person name="Ohtoshi R."/>
            <person name="Malay A.D."/>
            <person name="Moran D.A.P."/>
            <person name="Tomita M."/>
            <person name="Numata K."/>
            <person name="Arakawa K."/>
        </authorList>
    </citation>
    <scope>NUCLEOTIDE SEQUENCE</scope>
</reference>
<gene>
    <name evidence="1" type="ORF">NPIL_201541</name>
</gene>
<sequence>MLKASRQKTEENLQILATYVVRLMHLAFPNSTDNTALTIFLKLVRGKVSDVRTHLTYCFLTRAHYKRLFCQEAEIGTSICEEIRVREISFTGEKDTFG</sequence>
<evidence type="ECO:0000313" key="2">
    <source>
        <dbReference type="Proteomes" id="UP000887013"/>
    </source>
</evidence>
<dbReference type="EMBL" id="BMAW01089094">
    <property type="protein sequence ID" value="GFS38056.1"/>
    <property type="molecule type" value="Genomic_DNA"/>
</dbReference>
<evidence type="ECO:0000313" key="1">
    <source>
        <dbReference type="EMBL" id="GFS38056.1"/>
    </source>
</evidence>
<dbReference type="Proteomes" id="UP000887013">
    <property type="component" value="Unassembled WGS sequence"/>
</dbReference>
<proteinExistence type="predicted"/>
<dbReference type="AlphaFoldDB" id="A0A8X6ID10"/>
<organism evidence="1 2">
    <name type="scientific">Nephila pilipes</name>
    <name type="common">Giant wood spider</name>
    <name type="synonym">Nephila maculata</name>
    <dbReference type="NCBI Taxonomy" id="299642"/>
    <lineage>
        <taxon>Eukaryota</taxon>
        <taxon>Metazoa</taxon>
        <taxon>Ecdysozoa</taxon>
        <taxon>Arthropoda</taxon>
        <taxon>Chelicerata</taxon>
        <taxon>Arachnida</taxon>
        <taxon>Araneae</taxon>
        <taxon>Araneomorphae</taxon>
        <taxon>Entelegynae</taxon>
        <taxon>Araneoidea</taxon>
        <taxon>Nephilidae</taxon>
        <taxon>Nephila</taxon>
    </lineage>
</organism>
<protein>
    <submittedName>
        <fullName evidence="1">Uncharacterized protein</fullName>
    </submittedName>
</protein>
<name>A0A8X6ID10_NEPPI</name>